<name>A0A5K7YVB2_9BACT</name>
<keyword evidence="3" id="KW-1185">Reference proteome</keyword>
<dbReference type="InterPro" id="IPR036237">
    <property type="entry name" value="Xyl_isomerase-like_sf"/>
</dbReference>
<dbReference type="InterPro" id="IPR013022">
    <property type="entry name" value="Xyl_isomerase-like_TIM-brl"/>
</dbReference>
<proteinExistence type="predicted"/>
<dbReference type="Proteomes" id="UP000427769">
    <property type="component" value="Chromosome"/>
</dbReference>
<organism evidence="2 3">
    <name type="scientific">Desulfosarcina widdelii</name>
    <dbReference type="NCBI Taxonomy" id="947919"/>
    <lineage>
        <taxon>Bacteria</taxon>
        <taxon>Pseudomonadati</taxon>
        <taxon>Thermodesulfobacteriota</taxon>
        <taxon>Desulfobacteria</taxon>
        <taxon>Desulfobacterales</taxon>
        <taxon>Desulfosarcinaceae</taxon>
        <taxon>Desulfosarcina</taxon>
    </lineage>
</organism>
<gene>
    <name evidence="2" type="ORF">DSCW_06630</name>
</gene>
<accession>A0A5K7YVB2</accession>
<dbReference type="Gene3D" id="3.20.20.150">
    <property type="entry name" value="Divalent-metal-dependent TIM barrel enzymes"/>
    <property type="match status" value="1"/>
</dbReference>
<dbReference type="KEGG" id="dwd:DSCW_06630"/>
<keyword evidence="2" id="KW-0413">Isomerase</keyword>
<dbReference type="EMBL" id="AP021875">
    <property type="protein sequence ID" value="BBO73246.1"/>
    <property type="molecule type" value="Genomic_DNA"/>
</dbReference>
<dbReference type="InterPro" id="IPR050312">
    <property type="entry name" value="IolE/XylAMocC-like"/>
</dbReference>
<dbReference type="AlphaFoldDB" id="A0A5K7YVB2"/>
<dbReference type="GO" id="GO:0016853">
    <property type="term" value="F:isomerase activity"/>
    <property type="evidence" value="ECO:0007669"/>
    <property type="project" value="UniProtKB-KW"/>
</dbReference>
<sequence length="329" mass="36319">MLIGLESFSYHLSFSFGKMDLFSFIRKTKELGLDGVEINIEGDDLGHLKDDSQENLRQIRALCEDLGLFIELDACGTAPAKLRHYLEICTSLGADRLRTYSSFGGDVKQEMAQAIRDFKEVAPAFADAGVRIAYENHEYESSDDILRVIEAIGSPVVGAHIDTGNSMMLWEDPVMAVRNMAPKAVSSHFKDHLVIEVNGMPMIVGVPLGSGAIDLAECYRILAEETDLSRINIEVCYGYLAPFRVEQAKGEGASLGEGPFVVVPPPFNPTVVAPHLLKPKKDGFKSYAWQENANLVDEGDLDQLIAWQERSVAASVEYVKRLRDDYQGG</sequence>
<evidence type="ECO:0000313" key="2">
    <source>
        <dbReference type="EMBL" id="BBO73246.1"/>
    </source>
</evidence>
<evidence type="ECO:0000313" key="3">
    <source>
        <dbReference type="Proteomes" id="UP000427769"/>
    </source>
</evidence>
<reference evidence="2 3" key="1">
    <citation type="submission" date="2019-11" db="EMBL/GenBank/DDBJ databases">
        <title>Comparative genomics of hydrocarbon-degrading Desulfosarcina strains.</title>
        <authorList>
            <person name="Watanabe M."/>
            <person name="Kojima H."/>
            <person name="Fukui M."/>
        </authorList>
    </citation>
    <scope>NUCLEOTIDE SEQUENCE [LARGE SCALE GENOMIC DNA]</scope>
    <source>
        <strain evidence="2 3">PP31</strain>
    </source>
</reference>
<dbReference type="PANTHER" id="PTHR12110:SF53">
    <property type="entry name" value="BLR5974 PROTEIN"/>
    <property type="match status" value="1"/>
</dbReference>
<feature type="domain" description="Xylose isomerase-like TIM barrel" evidence="1">
    <location>
        <begin position="26"/>
        <end position="226"/>
    </location>
</feature>
<evidence type="ECO:0000259" key="1">
    <source>
        <dbReference type="Pfam" id="PF01261"/>
    </source>
</evidence>
<dbReference type="PANTHER" id="PTHR12110">
    <property type="entry name" value="HYDROXYPYRUVATE ISOMERASE"/>
    <property type="match status" value="1"/>
</dbReference>
<protein>
    <submittedName>
        <fullName evidence="2">Xylose isomerase</fullName>
    </submittedName>
</protein>
<dbReference type="Pfam" id="PF01261">
    <property type="entry name" value="AP_endonuc_2"/>
    <property type="match status" value="1"/>
</dbReference>
<dbReference type="OrthoDB" id="256906at2"/>
<dbReference type="SUPFAM" id="SSF51658">
    <property type="entry name" value="Xylose isomerase-like"/>
    <property type="match status" value="1"/>
</dbReference>
<dbReference type="RefSeq" id="WP_155302371.1">
    <property type="nucleotide sequence ID" value="NZ_AP021875.1"/>
</dbReference>